<evidence type="ECO:0000256" key="4">
    <source>
        <dbReference type="ARBA" id="ARBA00023235"/>
    </source>
</evidence>
<reference evidence="7 8" key="1">
    <citation type="submission" date="2023-07" db="EMBL/GenBank/DDBJ databases">
        <title>Genomic Encyclopedia of Type Strains, Phase IV (KMG-IV): sequencing the most valuable type-strain genomes for metagenomic binning, comparative biology and taxonomic classification.</title>
        <authorList>
            <person name="Goeker M."/>
        </authorList>
    </citation>
    <scope>NUCLEOTIDE SEQUENCE [LARGE SCALE GENOMIC DNA]</scope>
    <source>
        <strain evidence="7 8">DSM 20694</strain>
    </source>
</reference>
<comment type="similarity">
    <text evidence="6">Belongs to the RbsD / FucU family. RbsD subfamily.</text>
</comment>
<dbReference type="GO" id="GO:0062193">
    <property type="term" value="F:D-ribose pyranase activity"/>
    <property type="evidence" value="ECO:0007669"/>
    <property type="project" value="UniProtKB-EC"/>
</dbReference>
<feature type="binding site" evidence="6">
    <location>
        <position position="98"/>
    </location>
    <ligand>
        <name>substrate</name>
    </ligand>
</feature>
<protein>
    <recommendedName>
        <fullName evidence="2 6">D-ribose pyranase</fullName>
        <ecNumber evidence="2 6">5.4.99.62</ecNumber>
    </recommendedName>
</protein>
<dbReference type="Pfam" id="PF05025">
    <property type="entry name" value="RbsD_FucU"/>
    <property type="match status" value="1"/>
</dbReference>
<sequence length="131" mass="14576">MRKTKLLNSEIGTVISKMGHTDSLAIGDCGLPIPKDVQRIDLALIKNLPTFLDTLKAVLLELEIEEVIIAEETEKISTKLFEEIKKEIGDVKITFLSHEGLKEELKNCKAVIRTGEQTPYANIILKSGVVF</sequence>
<name>A0ABT9UVV8_9FIRM</name>
<dbReference type="HAMAP" id="MF_01661">
    <property type="entry name" value="D_rib_pyranase"/>
    <property type="match status" value="1"/>
</dbReference>
<comment type="subcellular location">
    <subcellularLocation>
        <location evidence="6">Cytoplasm</location>
    </subcellularLocation>
</comment>
<evidence type="ECO:0000313" key="8">
    <source>
        <dbReference type="Proteomes" id="UP001228504"/>
    </source>
</evidence>
<feature type="binding site" evidence="6">
    <location>
        <begin position="120"/>
        <end position="122"/>
    </location>
    <ligand>
        <name>substrate</name>
    </ligand>
</feature>
<dbReference type="PANTHER" id="PTHR37831:SF1">
    <property type="entry name" value="D-RIBOSE PYRANASE"/>
    <property type="match status" value="1"/>
</dbReference>
<comment type="caution">
    <text evidence="7">The sequence shown here is derived from an EMBL/GenBank/DDBJ whole genome shotgun (WGS) entry which is preliminary data.</text>
</comment>
<organism evidence="7 8">
    <name type="scientific">Eubacterium multiforme</name>
    <dbReference type="NCBI Taxonomy" id="83339"/>
    <lineage>
        <taxon>Bacteria</taxon>
        <taxon>Bacillati</taxon>
        <taxon>Bacillota</taxon>
        <taxon>Clostridia</taxon>
        <taxon>Eubacteriales</taxon>
        <taxon>Eubacteriaceae</taxon>
        <taxon>Eubacterium</taxon>
    </lineage>
</organism>
<dbReference type="EMBL" id="JAUSUF010000009">
    <property type="protein sequence ID" value="MDQ0150399.1"/>
    <property type="molecule type" value="Genomic_DNA"/>
</dbReference>
<evidence type="ECO:0000256" key="6">
    <source>
        <dbReference type="HAMAP-Rule" id="MF_01661"/>
    </source>
</evidence>
<dbReference type="Gene3D" id="3.40.1650.10">
    <property type="entry name" value="RbsD-like domain"/>
    <property type="match status" value="1"/>
</dbReference>
<evidence type="ECO:0000313" key="7">
    <source>
        <dbReference type="EMBL" id="MDQ0150399.1"/>
    </source>
</evidence>
<keyword evidence="5 6" id="KW-0119">Carbohydrate metabolism</keyword>
<dbReference type="PANTHER" id="PTHR37831">
    <property type="entry name" value="D-RIBOSE PYRANASE"/>
    <property type="match status" value="1"/>
</dbReference>
<comment type="function">
    <text evidence="6">Catalyzes the interconversion of beta-pyran and beta-furan forms of D-ribose.</text>
</comment>
<dbReference type="InterPro" id="IPR007721">
    <property type="entry name" value="RbsD_FucU"/>
</dbReference>
<comment type="subunit">
    <text evidence="6">Homodecamer.</text>
</comment>
<gene>
    <name evidence="6" type="primary">rbsD</name>
    <name evidence="7" type="ORF">J2S18_002346</name>
</gene>
<dbReference type="InterPro" id="IPR023064">
    <property type="entry name" value="D-ribose_pyranase"/>
</dbReference>
<dbReference type="RefSeq" id="WP_307487062.1">
    <property type="nucleotide sequence ID" value="NZ_JAUSUF010000009.1"/>
</dbReference>
<dbReference type="NCBIfam" id="NF008761">
    <property type="entry name" value="PRK11797.1"/>
    <property type="match status" value="1"/>
</dbReference>
<proteinExistence type="inferred from homology"/>
<feature type="binding site" evidence="6">
    <location>
        <position position="28"/>
    </location>
    <ligand>
        <name>substrate</name>
    </ligand>
</feature>
<comment type="catalytic activity">
    <reaction evidence="1 6">
        <text>beta-D-ribopyranose = beta-D-ribofuranose</text>
        <dbReference type="Rhea" id="RHEA:25432"/>
        <dbReference type="ChEBI" id="CHEBI:27476"/>
        <dbReference type="ChEBI" id="CHEBI:47002"/>
        <dbReference type="EC" id="5.4.99.62"/>
    </reaction>
</comment>
<dbReference type="SUPFAM" id="SSF102546">
    <property type="entry name" value="RbsD-like"/>
    <property type="match status" value="1"/>
</dbReference>
<evidence type="ECO:0000256" key="5">
    <source>
        <dbReference type="ARBA" id="ARBA00023277"/>
    </source>
</evidence>
<keyword evidence="4 6" id="KW-0413">Isomerase</keyword>
<dbReference type="Proteomes" id="UP001228504">
    <property type="component" value="Unassembled WGS sequence"/>
</dbReference>
<feature type="active site" description="Proton donor" evidence="6">
    <location>
        <position position="20"/>
    </location>
</feature>
<evidence type="ECO:0000256" key="1">
    <source>
        <dbReference type="ARBA" id="ARBA00000223"/>
    </source>
</evidence>
<dbReference type="InterPro" id="IPR023750">
    <property type="entry name" value="RbsD-like_sf"/>
</dbReference>
<keyword evidence="3 6" id="KW-0963">Cytoplasm</keyword>
<dbReference type="EC" id="5.4.99.62" evidence="2 6"/>
<evidence type="ECO:0000256" key="2">
    <source>
        <dbReference type="ARBA" id="ARBA00012862"/>
    </source>
</evidence>
<evidence type="ECO:0000256" key="3">
    <source>
        <dbReference type="ARBA" id="ARBA00022490"/>
    </source>
</evidence>
<comment type="pathway">
    <text evidence="6">Carbohydrate metabolism; D-ribose degradation; D-ribose 5-phosphate from beta-D-ribopyranose: step 1/2.</text>
</comment>
<keyword evidence="8" id="KW-1185">Reference proteome</keyword>
<accession>A0ABT9UVV8</accession>